<dbReference type="InterPro" id="IPR052795">
    <property type="entry name" value="RREB1"/>
</dbReference>
<keyword evidence="5 11" id="KW-0863">Zinc-finger</keyword>
<keyword evidence="8" id="KW-0238">DNA-binding</keyword>
<dbReference type="PANTHER" id="PTHR46451:SF1">
    <property type="entry name" value="RAS-RESPONSIVE ELEMENT-BINDING PROTEIN 1"/>
    <property type="match status" value="1"/>
</dbReference>
<dbReference type="InterPro" id="IPR036236">
    <property type="entry name" value="Znf_C2H2_sf"/>
</dbReference>
<sequence>MNQFFLDYLQIMHSPAIFEPEISMKSHTYKPDPDALPDVKPEFNCDLPTREKSSKSQMCKICGKVLSSPSSYYVHMKVHSGNKPFGCTQCEATFCRKAYLEVHMRTHTDGISELFRDKKKGKKC</sequence>
<comment type="subcellular location">
    <subcellularLocation>
        <location evidence="1">Nucleus</location>
    </subcellularLocation>
</comment>
<keyword evidence="6" id="KW-0862">Zinc</keyword>
<reference evidence="13 14" key="1">
    <citation type="journal article" date="2024" name="BMC Genomics">
        <title>De novo assembly and annotation of Popillia japonica's genome with initial clues to its potential as an invasive pest.</title>
        <authorList>
            <person name="Cucini C."/>
            <person name="Boschi S."/>
            <person name="Funari R."/>
            <person name="Cardaioli E."/>
            <person name="Iannotti N."/>
            <person name="Marturano G."/>
            <person name="Paoli F."/>
            <person name="Bruttini M."/>
            <person name="Carapelli A."/>
            <person name="Frati F."/>
            <person name="Nardi F."/>
        </authorList>
    </citation>
    <scope>NUCLEOTIDE SEQUENCE [LARGE SCALE GENOMIC DNA]</scope>
    <source>
        <strain evidence="13">DMR45628</strain>
    </source>
</reference>
<keyword evidence="9" id="KW-0804">Transcription</keyword>
<dbReference type="PROSITE" id="PS50157">
    <property type="entry name" value="ZINC_FINGER_C2H2_2"/>
    <property type="match status" value="2"/>
</dbReference>
<dbReference type="SMART" id="SM00355">
    <property type="entry name" value="ZnF_C2H2"/>
    <property type="match status" value="2"/>
</dbReference>
<comment type="caution">
    <text evidence="13">The sequence shown here is derived from an EMBL/GenBank/DDBJ whole genome shotgun (WGS) entry which is preliminary data.</text>
</comment>
<evidence type="ECO:0000256" key="9">
    <source>
        <dbReference type="ARBA" id="ARBA00023163"/>
    </source>
</evidence>
<evidence type="ECO:0000256" key="3">
    <source>
        <dbReference type="ARBA" id="ARBA00022723"/>
    </source>
</evidence>
<evidence type="ECO:0000313" key="13">
    <source>
        <dbReference type="EMBL" id="KAK9685699.1"/>
    </source>
</evidence>
<evidence type="ECO:0000313" key="14">
    <source>
        <dbReference type="Proteomes" id="UP001458880"/>
    </source>
</evidence>
<dbReference type="EMBL" id="JASPKY010000758">
    <property type="protein sequence ID" value="KAK9685699.1"/>
    <property type="molecule type" value="Genomic_DNA"/>
</dbReference>
<dbReference type="Pfam" id="PF00096">
    <property type="entry name" value="zf-C2H2"/>
    <property type="match status" value="2"/>
</dbReference>
<evidence type="ECO:0000259" key="12">
    <source>
        <dbReference type="PROSITE" id="PS50157"/>
    </source>
</evidence>
<dbReference type="GO" id="GO:0005634">
    <property type="term" value="C:nucleus"/>
    <property type="evidence" value="ECO:0007669"/>
    <property type="project" value="UniProtKB-SubCell"/>
</dbReference>
<dbReference type="Proteomes" id="UP001458880">
    <property type="component" value="Unassembled WGS sequence"/>
</dbReference>
<dbReference type="GO" id="GO:0001228">
    <property type="term" value="F:DNA-binding transcription activator activity, RNA polymerase II-specific"/>
    <property type="evidence" value="ECO:0007669"/>
    <property type="project" value="TreeGrafter"/>
</dbReference>
<dbReference type="SUPFAM" id="SSF57667">
    <property type="entry name" value="beta-beta-alpha zinc fingers"/>
    <property type="match status" value="1"/>
</dbReference>
<protein>
    <submittedName>
        <fullName evidence="13">Zinc finger, C2H2 type</fullName>
    </submittedName>
</protein>
<keyword evidence="14" id="KW-1185">Reference proteome</keyword>
<dbReference type="PANTHER" id="PTHR46451">
    <property type="entry name" value="RAS-RESPONSIVE ELEMENT-BINDING PROTEIN 1"/>
    <property type="match status" value="1"/>
</dbReference>
<organism evidence="13 14">
    <name type="scientific">Popillia japonica</name>
    <name type="common">Japanese beetle</name>
    <dbReference type="NCBI Taxonomy" id="7064"/>
    <lineage>
        <taxon>Eukaryota</taxon>
        <taxon>Metazoa</taxon>
        <taxon>Ecdysozoa</taxon>
        <taxon>Arthropoda</taxon>
        <taxon>Hexapoda</taxon>
        <taxon>Insecta</taxon>
        <taxon>Pterygota</taxon>
        <taxon>Neoptera</taxon>
        <taxon>Endopterygota</taxon>
        <taxon>Coleoptera</taxon>
        <taxon>Polyphaga</taxon>
        <taxon>Scarabaeiformia</taxon>
        <taxon>Scarabaeidae</taxon>
        <taxon>Rutelinae</taxon>
        <taxon>Popillia</taxon>
    </lineage>
</organism>
<keyword evidence="7" id="KW-0805">Transcription regulation</keyword>
<comment type="similarity">
    <text evidence="2">Belongs to the krueppel C2H2-type zinc-finger protein family.</text>
</comment>
<keyword evidence="3" id="KW-0479">Metal-binding</keyword>
<keyword evidence="4" id="KW-0677">Repeat</keyword>
<evidence type="ECO:0000256" key="7">
    <source>
        <dbReference type="ARBA" id="ARBA00023015"/>
    </source>
</evidence>
<dbReference type="GO" id="GO:0000978">
    <property type="term" value="F:RNA polymerase II cis-regulatory region sequence-specific DNA binding"/>
    <property type="evidence" value="ECO:0007669"/>
    <property type="project" value="TreeGrafter"/>
</dbReference>
<evidence type="ECO:0000256" key="6">
    <source>
        <dbReference type="ARBA" id="ARBA00022833"/>
    </source>
</evidence>
<evidence type="ECO:0000256" key="5">
    <source>
        <dbReference type="ARBA" id="ARBA00022771"/>
    </source>
</evidence>
<name>A0AAW1I990_POPJA</name>
<evidence type="ECO:0000256" key="11">
    <source>
        <dbReference type="PROSITE-ProRule" id="PRU00042"/>
    </source>
</evidence>
<dbReference type="GO" id="GO:0008270">
    <property type="term" value="F:zinc ion binding"/>
    <property type="evidence" value="ECO:0007669"/>
    <property type="project" value="UniProtKB-KW"/>
</dbReference>
<proteinExistence type="inferred from homology"/>
<dbReference type="PROSITE" id="PS00028">
    <property type="entry name" value="ZINC_FINGER_C2H2_1"/>
    <property type="match status" value="2"/>
</dbReference>
<gene>
    <name evidence="13" type="ORF">QE152_g37852</name>
</gene>
<dbReference type="FunFam" id="3.30.160.60:FF:001480">
    <property type="entry name" value="Si:cabz01071911.3"/>
    <property type="match status" value="1"/>
</dbReference>
<keyword evidence="10" id="KW-0539">Nucleus</keyword>
<accession>A0AAW1I990</accession>
<evidence type="ECO:0000256" key="10">
    <source>
        <dbReference type="ARBA" id="ARBA00023242"/>
    </source>
</evidence>
<dbReference type="InterPro" id="IPR013087">
    <property type="entry name" value="Znf_C2H2_type"/>
</dbReference>
<evidence type="ECO:0000256" key="8">
    <source>
        <dbReference type="ARBA" id="ARBA00023125"/>
    </source>
</evidence>
<evidence type="ECO:0000256" key="4">
    <source>
        <dbReference type="ARBA" id="ARBA00022737"/>
    </source>
</evidence>
<evidence type="ECO:0000256" key="1">
    <source>
        <dbReference type="ARBA" id="ARBA00004123"/>
    </source>
</evidence>
<feature type="domain" description="C2H2-type" evidence="12">
    <location>
        <begin position="57"/>
        <end position="84"/>
    </location>
</feature>
<feature type="domain" description="C2H2-type" evidence="12">
    <location>
        <begin position="85"/>
        <end position="108"/>
    </location>
</feature>
<dbReference type="Gene3D" id="3.30.160.60">
    <property type="entry name" value="Classic Zinc Finger"/>
    <property type="match status" value="2"/>
</dbReference>
<dbReference type="AlphaFoldDB" id="A0AAW1I990"/>
<evidence type="ECO:0000256" key="2">
    <source>
        <dbReference type="ARBA" id="ARBA00006991"/>
    </source>
</evidence>